<dbReference type="RefSeq" id="WP_381249087.1">
    <property type="nucleotide sequence ID" value="NZ_JBHTBI010000003.1"/>
</dbReference>
<dbReference type="Gene3D" id="1.10.101.10">
    <property type="entry name" value="PGBD-like superfamily/PGBD"/>
    <property type="match status" value="1"/>
</dbReference>
<organism evidence="3 4">
    <name type="scientific">Streptomyces lutosisoli</name>
    <dbReference type="NCBI Taxonomy" id="2665721"/>
    <lineage>
        <taxon>Bacteria</taxon>
        <taxon>Bacillati</taxon>
        <taxon>Actinomycetota</taxon>
        <taxon>Actinomycetes</taxon>
        <taxon>Kitasatosporales</taxon>
        <taxon>Streptomycetaceae</taxon>
        <taxon>Streptomyces</taxon>
    </lineage>
</organism>
<dbReference type="EMBL" id="JBHTEC010000001">
    <property type="protein sequence ID" value="MFD0286594.1"/>
    <property type="molecule type" value="Genomic_DNA"/>
</dbReference>
<feature type="signal peptide" evidence="1">
    <location>
        <begin position="1"/>
        <end position="32"/>
    </location>
</feature>
<keyword evidence="1" id="KW-0732">Signal</keyword>
<name>A0ABW2VRD9_9ACTN</name>
<keyword evidence="4" id="KW-1185">Reference proteome</keyword>
<reference evidence="4" key="1">
    <citation type="journal article" date="2019" name="Int. J. Syst. Evol. Microbiol.">
        <title>The Global Catalogue of Microorganisms (GCM) 10K type strain sequencing project: providing services to taxonomists for standard genome sequencing and annotation.</title>
        <authorList>
            <consortium name="The Broad Institute Genomics Platform"/>
            <consortium name="The Broad Institute Genome Sequencing Center for Infectious Disease"/>
            <person name="Wu L."/>
            <person name="Ma J."/>
        </authorList>
    </citation>
    <scope>NUCLEOTIDE SEQUENCE [LARGE SCALE GENOMIC DNA]</scope>
    <source>
        <strain evidence="4">CGMCC 4.7198</strain>
    </source>
</reference>
<dbReference type="InterPro" id="IPR036366">
    <property type="entry name" value="PGBDSf"/>
</dbReference>
<evidence type="ECO:0000313" key="4">
    <source>
        <dbReference type="Proteomes" id="UP001596957"/>
    </source>
</evidence>
<comment type="caution">
    <text evidence="3">The sequence shown here is derived from an EMBL/GenBank/DDBJ whole genome shotgun (WGS) entry which is preliminary data.</text>
</comment>
<feature type="domain" description="Peptidoglycan binding-like" evidence="2">
    <location>
        <begin position="73"/>
        <end position="120"/>
    </location>
</feature>
<evidence type="ECO:0000259" key="2">
    <source>
        <dbReference type="Pfam" id="PF01471"/>
    </source>
</evidence>
<accession>A0ABW2VRD9</accession>
<gene>
    <name evidence="3" type="ORF">ACFQZP_33940</name>
</gene>
<dbReference type="InterPro" id="IPR002477">
    <property type="entry name" value="Peptidoglycan-bd-like"/>
</dbReference>
<evidence type="ECO:0000313" key="3">
    <source>
        <dbReference type="EMBL" id="MFD0286594.1"/>
    </source>
</evidence>
<sequence>MGSRMKRVRLGTCTVGALAATALALSTSPAAASGTYSGRAYVYGGSVFSDDWGDEGIVSLSSHTYSNATCLWQKILYADGYLPASEIDGIFGGTTETATENWQTHWTVTPDGAAGKDTWTMAGKGLNDSDGDGAVDQFLGLSHTITITRDSAGRYNFYDGAGNARLAGYDYRVL</sequence>
<proteinExistence type="predicted"/>
<protein>
    <submittedName>
        <fullName evidence="3">Peptidoglycan-binding protein</fullName>
    </submittedName>
</protein>
<dbReference type="SUPFAM" id="SSF47090">
    <property type="entry name" value="PGBD-like"/>
    <property type="match status" value="1"/>
</dbReference>
<dbReference type="Pfam" id="PF01471">
    <property type="entry name" value="PG_binding_1"/>
    <property type="match status" value="1"/>
</dbReference>
<dbReference type="InterPro" id="IPR036365">
    <property type="entry name" value="PGBD-like_sf"/>
</dbReference>
<evidence type="ECO:0000256" key="1">
    <source>
        <dbReference type="SAM" id="SignalP"/>
    </source>
</evidence>
<feature type="chain" id="PRO_5047462085" evidence="1">
    <location>
        <begin position="33"/>
        <end position="174"/>
    </location>
</feature>
<dbReference type="Proteomes" id="UP001596957">
    <property type="component" value="Unassembled WGS sequence"/>
</dbReference>